<keyword evidence="3" id="KW-1185">Reference proteome</keyword>
<comment type="caution">
    <text evidence="2">The sequence shown here is derived from an EMBL/GenBank/DDBJ whole genome shotgun (WGS) entry which is preliminary data.</text>
</comment>
<protein>
    <submittedName>
        <fullName evidence="2">Uncharacterized protein</fullName>
    </submittedName>
</protein>
<dbReference type="Proteomes" id="UP000030416">
    <property type="component" value="Unassembled WGS sequence"/>
</dbReference>
<name>A0A0A3I754_9BACL</name>
<reference evidence="2 3" key="1">
    <citation type="submission" date="2014-02" db="EMBL/GenBank/DDBJ databases">
        <title>Draft genome sequence of Lysinibacillus manganicus DSM 26584T.</title>
        <authorList>
            <person name="Zhang F."/>
            <person name="Wang G."/>
            <person name="Zhang L."/>
        </authorList>
    </citation>
    <scope>NUCLEOTIDE SEQUENCE [LARGE SCALE GENOMIC DNA]</scope>
    <source>
        <strain evidence="2 3">DSM 26584</strain>
    </source>
</reference>
<dbReference type="OrthoDB" id="2887155at2"/>
<sequence length="79" mass="9559">MDKDQQEHKKFLEEQVEWGRQRDAILEQIENKLYEMKELAEYARDNELTPIERSRLQEQMNTLNQGVHSLEQQLQSEVN</sequence>
<dbReference type="SUPFAM" id="SSF64518">
    <property type="entry name" value="Phase 1 flagellin"/>
    <property type="match status" value="1"/>
</dbReference>
<proteinExistence type="predicted"/>
<dbReference type="AlphaFoldDB" id="A0A0A3I754"/>
<evidence type="ECO:0000313" key="2">
    <source>
        <dbReference type="EMBL" id="KGR80611.1"/>
    </source>
</evidence>
<dbReference type="RefSeq" id="WP_036182080.1">
    <property type="nucleotide sequence ID" value="NZ_AVDA01000001.1"/>
</dbReference>
<keyword evidence="1" id="KW-0175">Coiled coil</keyword>
<feature type="coiled-coil region" evidence="1">
    <location>
        <begin position="26"/>
        <end position="73"/>
    </location>
</feature>
<accession>A0A0A3I754</accession>
<dbReference type="EMBL" id="JPVN01000001">
    <property type="protein sequence ID" value="KGR80611.1"/>
    <property type="molecule type" value="Genomic_DNA"/>
</dbReference>
<evidence type="ECO:0000313" key="3">
    <source>
        <dbReference type="Proteomes" id="UP000030416"/>
    </source>
</evidence>
<organism evidence="2 3">
    <name type="scientific">Ureibacillus manganicus DSM 26584</name>
    <dbReference type="NCBI Taxonomy" id="1384049"/>
    <lineage>
        <taxon>Bacteria</taxon>
        <taxon>Bacillati</taxon>
        <taxon>Bacillota</taxon>
        <taxon>Bacilli</taxon>
        <taxon>Bacillales</taxon>
        <taxon>Caryophanaceae</taxon>
        <taxon>Ureibacillus</taxon>
    </lineage>
</organism>
<gene>
    <name evidence="2" type="ORF">CD29_01635</name>
</gene>
<evidence type="ECO:0000256" key="1">
    <source>
        <dbReference type="SAM" id="Coils"/>
    </source>
</evidence>